<name>A0A3M7S476_BRAPC</name>
<gene>
    <name evidence="2" type="ORF">BpHYR1_051205</name>
</gene>
<proteinExistence type="predicted"/>
<feature type="region of interest" description="Disordered" evidence="1">
    <location>
        <begin position="24"/>
        <end position="57"/>
    </location>
</feature>
<dbReference type="AlphaFoldDB" id="A0A3M7S476"/>
<comment type="caution">
    <text evidence="2">The sequence shown here is derived from an EMBL/GenBank/DDBJ whole genome shotgun (WGS) entry which is preliminary data.</text>
</comment>
<evidence type="ECO:0000313" key="2">
    <source>
        <dbReference type="EMBL" id="RNA30623.1"/>
    </source>
</evidence>
<evidence type="ECO:0000256" key="1">
    <source>
        <dbReference type="SAM" id="MobiDB-lite"/>
    </source>
</evidence>
<protein>
    <submittedName>
        <fullName evidence="2">Uncharacterized protein</fullName>
    </submittedName>
</protein>
<keyword evidence="3" id="KW-1185">Reference proteome</keyword>
<evidence type="ECO:0000313" key="3">
    <source>
        <dbReference type="Proteomes" id="UP000276133"/>
    </source>
</evidence>
<reference evidence="2 3" key="1">
    <citation type="journal article" date="2018" name="Sci. Rep.">
        <title>Genomic signatures of local adaptation to the degree of environmental predictability in rotifers.</title>
        <authorList>
            <person name="Franch-Gras L."/>
            <person name="Hahn C."/>
            <person name="Garcia-Roger E.M."/>
            <person name="Carmona M.J."/>
            <person name="Serra M."/>
            <person name="Gomez A."/>
        </authorList>
    </citation>
    <scope>NUCLEOTIDE SEQUENCE [LARGE SCALE GENOMIC DNA]</scope>
    <source>
        <strain evidence="2">HYR1</strain>
    </source>
</reference>
<dbReference type="OrthoDB" id="10582524at2759"/>
<organism evidence="2 3">
    <name type="scientific">Brachionus plicatilis</name>
    <name type="common">Marine rotifer</name>
    <name type="synonym">Brachionus muelleri</name>
    <dbReference type="NCBI Taxonomy" id="10195"/>
    <lineage>
        <taxon>Eukaryota</taxon>
        <taxon>Metazoa</taxon>
        <taxon>Spiralia</taxon>
        <taxon>Gnathifera</taxon>
        <taxon>Rotifera</taxon>
        <taxon>Eurotatoria</taxon>
        <taxon>Monogononta</taxon>
        <taxon>Pseudotrocha</taxon>
        <taxon>Ploima</taxon>
        <taxon>Brachionidae</taxon>
        <taxon>Brachionus</taxon>
    </lineage>
</organism>
<accession>A0A3M7S476</accession>
<dbReference type="Proteomes" id="UP000276133">
    <property type="component" value="Unassembled WGS sequence"/>
</dbReference>
<sequence length="73" mass="8568">MPRSSSSSSDEEEDRRIKQLREIAVSFDSLNQNKDEKPSSKRHQKSEEDPNAFEVTPEFQEFVAKKLRKKLDE</sequence>
<dbReference type="EMBL" id="REGN01002066">
    <property type="protein sequence ID" value="RNA30623.1"/>
    <property type="molecule type" value="Genomic_DNA"/>
</dbReference>